<protein>
    <recommendedName>
        <fullName evidence="4">PsiF repeat-containing protein</fullName>
    </recommendedName>
</protein>
<accession>Q7NRQ2</accession>
<organism evidence="2 3">
    <name type="scientific">Chromobacterium violaceum (strain ATCC 12472 / DSM 30191 / JCM 1249 / CCUG 213 / NBRC 12614 / NCIMB 9131 / NCTC 9757 / MK)</name>
    <dbReference type="NCBI Taxonomy" id="243365"/>
    <lineage>
        <taxon>Bacteria</taxon>
        <taxon>Pseudomonadati</taxon>
        <taxon>Pseudomonadota</taxon>
        <taxon>Betaproteobacteria</taxon>
        <taxon>Neisseriales</taxon>
        <taxon>Chromobacteriaceae</taxon>
        <taxon>Chromobacterium</taxon>
    </lineage>
</organism>
<evidence type="ECO:0000256" key="1">
    <source>
        <dbReference type="SAM" id="SignalP"/>
    </source>
</evidence>
<dbReference type="STRING" id="243365.CV_3728"/>
<dbReference type="HOGENOM" id="CLU_162451_1_0_4"/>
<feature type="signal peptide" evidence="1">
    <location>
        <begin position="1"/>
        <end position="35"/>
    </location>
</feature>
<sequence length="99" mass="10158">MTSARAAGATLETSTMRKSVLLAVLALFSANLALADAACDAKAAEKKLAGAAKQSFLKKCEKDSAAAQKSCDGKAAEKKLAGAAKQSFTKKCMKDAMAK</sequence>
<dbReference type="eggNOG" id="ENOG5033AGI">
    <property type="taxonomic scope" value="Bacteria"/>
</dbReference>
<dbReference type="Proteomes" id="UP000001424">
    <property type="component" value="Chromosome"/>
</dbReference>
<dbReference type="EMBL" id="AE016825">
    <property type="protein sequence ID" value="AAQ61390.1"/>
    <property type="molecule type" value="Genomic_DNA"/>
</dbReference>
<keyword evidence="1" id="KW-0732">Signal</keyword>
<dbReference type="AlphaFoldDB" id="Q7NRQ2"/>
<proteinExistence type="predicted"/>
<evidence type="ECO:0000313" key="2">
    <source>
        <dbReference type="EMBL" id="AAQ61390.1"/>
    </source>
</evidence>
<gene>
    <name evidence="2" type="ordered locus">CV_3728</name>
</gene>
<evidence type="ECO:0000313" key="3">
    <source>
        <dbReference type="Proteomes" id="UP000001424"/>
    </source>
</evidence>
<reference evidence="2 3" key="1">
    <citation type="journal article" date="2003" name="Proc. Natl. Acad. Sci. U.S.A.">
        <title>The complete genome sequence of Chromobacterium violaceum reveals remarkable and exploitable bacterial adaptability.</title>
        <authorList>
            <person name="Vasconcelos A.T.R."/>
            <person name="de Almeida D.F."/>
            <person name="Almeida F.C."/>
            <person name="de Almeida L.G.P."/>
            <person name="de Almeida R."/>
            <person name="Goncalves J.A.A."/>
            <person name="Andrade E.M."/>
            <person name="Antonio R.V."/>
            <person name="Araripe J."/>
            <person name="de Araujo M.F.F."/>
            <person name="Filho S.A."/>
            <person name="Azevedo V."/>
            <person name="Batista A.J."/>
            <person name="Bataus L.A.M."/>
            <person name="Batista J.S."/>
            <person name="Belo A."/>
            <person name="vander Berg C."/>
            <person name="Blamey J."/>
            <person name="Bogo M."/>
            <person name="Bonato S."/>
            <person name="Bordignon J."/>
            <person name="Brito C.A."/>
            <person name="Brocchi M."/>
            <person name="Burity H.A."/>
            <person name="Camargo A.A."/>
            <person name="Cardoso D.D.P."/>
            <person name="Carneiro N.P."/>
            <person name="Carraro D.M."/>
            <person name="Carvalho C.M.B."/>
            <person name="Cascardo J.C.M."/>
            <person name="Cavada B.S."/>
            <person name="Chueire L.M.O."/>
            <person name="Pasa T.B.C."/>
            <person name="Duran N."/>
            <person name="Fagundes N."/>
            <person name="Falcao C.L."/>
            <person name="Fantinatti F."/>
            <person name="Farias I.P."/>
            <person name="Felipe M.S.S."/>
            <person name="Ferrari L.P."/>
            <person name="Ferro J.A."/>
            <person name="Ferro M.I.T."/>
            <person name="Franco G.R."/>
            <person name="Freitas N.S.A."/>
            <person name="Furlan L.R."/>
            <person name="Gazzinelli R.T."/>
            <person name="Gomes E.A."/>
            <person name="Goncalves P.R."/>
            <person name="Grangeiro T.B."/>
            <person name="Grattapaglia D."/>
            <person name="Grisard E.C."/>
            <person name="Guimaraes C.T."/>
            <person name="Hanna E.S."/>
            <person name="Hungria M."/>
            <person name="Jardim S.N."/>
            <person name="Laurino J."/>
            <person name="Leoi L.C.T."/>
            <person name="Fassarella L."/>
            <person name="Lima A."/>
            <person name="Loureiro M.F."/>
            <person name="Lyra M.C.P."/>
            <person name="Macedo M."/>
            <person name="Madeira H.M.F."/>
            <person name="Manfio G.P."/>
            <person name="Maranhao A.Q."/>
            <person name="Martins W.S."/>
            <person name="di Mauro S.M.Z."/>
            <person name="de Medeiros S.R.B."/>
            <person name="Meissner R.D.V."/>
            <person name="Menck C.F.M."/>
            <person name="Moreira M.A.M."/>
            <person name="Nascimento F.F."/>
            <person name="Nicolas M.F."/>
            <person name="Oliveira J.G."/>
            <person name="Oliveira S.C."/>
            <person name="Paixao R.F.C."/>
            <person name="Parente J.A."/>
            <person name="Pedrosa F.O."/>
            <person name="Pena S.J.D."/>
            <person name="Perreira J.O."/>
            <person name="Perreira M."/>
            <person name="Pinto L.S.R.C."/>
            <person name="Pinto L.S."/>
            <person name="Porto J.I.R."/>
            <person name="Potrich D.P."/>
            <person name="Neto C.E.R."/>
            <person name="Reis A.M.M."/>
            <person name="Rigo L.U."/>
            <person name="Rondinelli E."/>
            <person name="dos Santos E.B.P."/>
            <person name="Santos F.R."/>
            <person name="Schneider M.P.C."/>
            <person name="Seuanez H.N."/>
            <person name="Silva A.M.R."/>
            <person name="da Silva A.L.C."/>
            <person name="Silva D.W."/>
            <person name="Silva R."/>
            <person name="Simoes I.C."/>
            <person name="Simon D."/>
            <person name="Soares C.M.A."/>
            <person name="Soares R.B.A."/>
            <person name="Souza E.M."/>
            <person name="Souza K.R.L."/>
            <person name="Souza R.C."/>
            <person name="Steffens M.B.R."/>
            <person name="Steindel M."/>
            <person name="Teixeira S.R."/>
            <person name="Urmenyi T."/>
            <person name="Vettore A."/>
            <person name="Wassem R."/>
            <person name="Zaha A."/>
            <person name="Simpson A.J.G."/>
        </authorList>
    </citation>
    <scope>NUCLEOTIDE SEQUENCE [LARGE SCALE GENOMIC DNA]</scope>
    <source>
        <strain evidence="3">ATCC 12472 / DSM 30191 / JCM 1249 / NBRC 12614 / NCIMB 9131 / NCTC 9757</strain>
    </source>
</reference>
<feature type="chain" id="PRO_5004290593" description="PsiF repeat-containing protein" evidence="1">
    <location>
        <begin position="36"/>
        <end position="99"/>
    </location>
</feature>
<keyword evidence="3" id="KW-1185">Reference proteome</keyword>
<evidence type="ECO:0008006" key="4">
    <source>
        <dbReference type="Google" id="ProtNLM"/>
    </source>
</evidence>
<dbReference type="KEGG" id="cvi:CV_3728"/>
<name>Q7NRQ2_CHRVO</name>